<proteinExistence type="predicted"/>
<keyword evidence="2" id="KW-0732">Signal</keyword>
<reference evidence="3 4" key="1">
    <citation type="submission" date="2020-06" db="EMBL/GenBank/DDBJ databases">
        <authorList>
            <person name="Duchaud E."/>
        </authorList>
    </citation>
    <scope>NUCLEOTIDE SEQUENCE [LARGE SCALE GENOMIC DNA]</scope>
    <source>
        <strain evidence="3">Alteromonas fortis</strain>
    </source>
</reference>
<gene>
    <name evidence="3" type="ORF">ALFOR1_30938</name>
</gene>
<dbReference type="EMBL" id="LR812090">
    <property type="protein sequence ID" value="CAB9493999.1"/>
    <property type="molecule type" value="Genomic_DNA"/>
</dbReference>
<protein>
    <submittedName>
        <fullName evidence="3">Uncharacterized protein</fullName>
    </submittedName>
</protein>
<evidence type="ECO:0000256" key="2">
    <source>
        <dbReference type="SAM" id="SignalP"/>
    </source>
</evidence>
<feature type="chain" id="PRO_5029694602" evidence="2">
    <location>
        <begin position="20"/>
        <end position="328"/>
    </location>
</feature>
<evidence type="ECO:0000313" key="4">
    <source>
        <dbReference type="Proteomes" id="UP000509458"/>
    </source>
</evidence>
<dbReference type="AlphaFoldDB" id="A0A6T9Y1F8"/>
<dbReference type="RefSeq" id="WP_179983443.1">
    <property type="nucleotide sequence ID" value="NZ_LR812090.1"/>
</dbReference>
<evidence type="ECO:0000256" key="1">
    <source>
        <dbReference type="SAM" id="Coils"/>
    </source>
</evidence>
<name>A0A6T9Y1F8_ALTMA</name>
<evidence type="ECO:0000313" key="3">
    <source>
        <dbReference type="EMBL" id="CAB9493999.1"/>
    </source>
</evidence>
<keyword evidence="1" id="KW-0175">Coiled coil</keyword>
<sequence>MTRLLSFLALTFFASVSSANPKCDYQELGFSFGGSETIPYLKLALKYQDFDFSTIENVFDMQQVLKEKNIIEDIYKAYKKSPFIWGETYKEMYPFCSESKKDTLFAKAFTVYESRWKQINSFNIDEQMEMVEYINTFDSLNRKESKVFGIKSYEHFMSIFSSAIQNIEDNRINMSNTVKGERENTKREIAELNEKKREIERQVAAQKAANEEKRRLQASIKEQQQLLTDLNAENASIGARKNDTTSNRSQNIGNRTIKRNSIVCYSEAAFDRQMGALAQEDNRLFAGCTITERATKAWFDDISMFSGTCTLLNSDRSRKIWVNCENVD</sequence>
<organism evidence="3 4">
    <name type="scientific">Alteromonas macleodii</name>
    <name type="common">Pseudoalteromonas macleodii</name>
    <dbReference type="NCBI Taxonomy" id="28108"/>
    <lineage>
        <taxon>Bacteria</taxon>
        <taxon>Pseudomonadati</taxon>
        <taxon>Pseudomonadota</taxon>
        <taxon>Gammaproteobacteria</taxon>
        <taxon>Alteromonadales</taxon>
        <taxon>Alteromonadaceae</taxon>
        <taxon>Alteromonas/Salinimonas group</taxon>
        <taxon>Alteromonas</taxon>
    </lineage>
</organism>
<feature type="signal peptide" evidence="2">
    <location>
        <begin position="1"/>
        <end position="19"/>
    </location>
</feature>
<feature type="coiled-coil region" evidence="1">
    <location>
        <begin position="175"/>
        <end position="233"/>
    </location>
</feature>
<dbReference type="Proteomes" id="UP000509458">
    <property type="component" value="Chromosome"/>
</dbReference>
<accession>A0A6T9Y1F8</accession>